<dbReference type="AlphaFoldDB" id="A0A436ZY53"/>
<accession>A0A436ZY53</accession>
<keyword evidence="3" id="KW-1185">Reference proteome</keyword>
<protein>
    <recommendedName>
        <fullName evidence="4">HNH nuclease domain-containing protein</fullName>
    </recommendedName>
</protein>
<dbReference type="Gene3D" id="1.10.30.50">
    <property type="match status" value="1"/>
</dbReference>
<gene>
    <name evidence="2" type="ORF">DFL_005413</name>
</gene>
<name>A0A436ZY53_ARTFL</name>
<comment type="caution">
    <text evidence="2">The sequence shown here is derived from an EMBL/GenBank/DDBJ whole genome shotgun (WGS) entry which is preliminary data.</text>
</comment>
<sequence>MIQHQGRGAREILNTAPPPSGPNFASTPLSQLSRSLGVVHKDEISTLQFEIYQPPAARETDSDTSSQKRRRSHTGPETNAKSKFRRRRQPSETNSVSAASDSIKSQSSSHSRETTSSRGSVASDKSKFSDRTKWDVEQLSEESCWICGNQRTNLDVRHVIARKDPGFHDISSRGIVPFSHRGDKANAIPLCKRCHDGFDSVRPQVIILPADLQYFLDVEEQDFRERSENAQGTIRRRLLPSGDQYRAHLLNSRPTCVEEKYLNNLEDSDLPGGLYQAYIREDILGTRQHPIPLGKYDEPRIWHGSPTAMSMHFRHWHV</sequence>
<organism evidence="2 3">
    <name type="scientific">Arthrobotrys flagrans</name>
    <name type="common">Nematode-trapping fungus</name>
    <name type="synonym">Trichothecium flagrans</name>
    <dbReference type="NCBI Taxonomy" id="97331"/>
    <lineage>
        <taxon>Eukaryota</taxon>
        <taxon>Fungi</taxon>
        <taxon>Dikarya</taxon>
        <taxon>Ascomycota</taxon>
        <taxon>Pezizomycotina</taxon>
        <taxon>Orbiliomycetes</taxon>
        <taxon>Orbiliales</taxon>
        <taxon>Orbiliaceae</taxon>
        <taxon>Arthrobotrys</taxon>
    </lineage>
</organism>
<dbReference type="Proteomes" id="UP000283090">
    <property type="component" value="Unassembled WGS sequence"/>
</dbReference>
<feature type="region of interest" description="Disordered" evidence="1">
    <location>
        <begin position="48"/>
        <end position="127"/>
    </location>
</feature>
<dbReference type="VEuPathDB" id="FungiDB:DFL_005413"/>
<feature type="compositionally biased region" description="Low complexity" evidence="1">
    <location>
        <begin position="95"/>
        <end position="109"/>
    </location>
</feature>
<evidence type="ECO:0000256" key="1">
    <source>
        <dbReference type="SAM" id="MobiDB-lite"/>
    </source>
</evidence>
<dbReference type="STRING" id="97331.A0A436ZY53"/>
<proteinExistence type="predicted"/>
<evidence type="ECO:0008006" key="4">
    <source>
        <dbReference type="Google" id="ProtNLM"/>
    </source>
</evidence>
<reference evidence="2 3" key="1">
    <citation type="submission" date="2019-01" db="EMBL/GenBank/DDBJ databases">
        <title>Intercellular communication is required for trap formation in the nematode-trapping fungus Duddingtonia flagrans.</title>
        <authorList>
            <person name="Youssar L."/>
            <person name="Wernet V."/>
            <person name="Hensel N."/>
            <person name="Hildebrandt H.-G."/>
            <person name="Fischer R."/>
        </authorList>
    </citation>
    <scope>NUCLEOTIDE SEQUENCE [LARGE SCALE GENOMIC DNA]</scope>
    <source>
        <strain evidence="2 3">CBS H-5679</strain>
    </source>
</reference>
<evidence type="ECO:0000313" key="2">
    <source>
        <dbReference type="EMBL" id="RVD83633.1"/>
    </source>
</evidence>
<dbReference type="CDD" id="cd00085">
    <property type="entry name" value="HNHc"/>
    <property type="match status" value="1"/>
</dbReference>
<dbReference type="EMBL" id="SAEB01000007">
    <property type="protein sequence ID" value="RVD83633.1"/>
    <property type="molecule type" value="Genomic_DNA"/>
</dbReference>
<dbReference type="GeneID" id="93587724"/>
<dbReference type="OrthoDB" id="5427121at2759"/>
<feature type="region of interest" description="Disordered" evidence="1">
    <location>
        <begin position="1"/>
        <end position="29"/>
    </location>
</feature>
<dbReference type="InterPro" id="IPR003615">
    <property type="entry name" value="HNH_nuc"/>
</dbReference>
<evidence type="ECO:0000313" key="3">
    <source>
        <dbReference type="Proteomes" id="UP000283090"/>
    </source>
</evidence>
<dbReference type="RefSeq" id="XP_067489177.1">
    <property type="nucleotide sequence ID" value="XM_067634671.1"/>
</dbReference>